<dbReference type="EMBL" id="FMBA01000002">
    <property type="protein sequence ID" value="SCB76463.1"/>
    <property type="molecule type" value="Genomic_DNA"/>
</dbReference>
<gene>
    <name evidence="1" type="ORF">GA0061080_100296</name>
</gene>
<evidence type="ECO:0000313" key="1">
    <source>
        <dbReference type="EMBL" id="SCB76463.1"/>
    </source>
</evidence>
<evidence type="ECO:0000313" key="2">
    <source>
        <dbReference type="Proteomes" id="UP000199698"/>
    </source>
</evidence>
<keyword evidence="2" id="KW-1185">Reference proteome</keyword>
<dbReference type="AlphaFoldDB" id="A0A1C3Z2K6"/>
<dbReference type="OrthoDB" id="7064965at2"/>
<protein>
    <recommendedName>
        <fullName evidence="3">Lipoprotein</fullName>
    </recommendedName>
</protein>
<reference evidence="2" key="1">
    <citation type="submission" date="2016-08" db="EMBL/GenBank/DDBJ databases">
        <authorList>
            <person name="Varghese N."/>
            <person name="Submissions Spin"/>
        </authorList>
    </citation>
    <scope>NUCLEOTIDE SEQUENCE [LARGE SCALE GENOMIC DNA]</scope>
    <source>
        <strain evidence="2">R-53144</strain>
    </source>
</reference>
<dbReference type="Proteomes" id="UP000199698">
    <property type="component" value="Unassembled WGS sequence"/>
</dbReference>
<dbReference type="STRING" id="1798183.GA0061080_100296"/>
<dbReference type="RefSeq" id="WP_091119546.1">
    <property type="nucleotide sequence ID" value="NZ_FMBA01000002.1"/>
</dbReference>
<sequence>MKRLFFQLILSVMITACHDANQAPQKIESIEFKQPSNDCLNNESANDSHLNKIPASGCPVK</sequence>
<dbReference type="PROSITE" id="PS51257">
    <property type="entry name" value="PROKAR_LIPOPROTEIN"/>
    <property type="match status" value="1"/>
</dbReference>
<name>A0A1C3Z2K6_9GAMM</name>
<evidence type="ECO:0008006" key="3">
    <source>
        <dbReference type="Google" id="ProtNLM"/>
    </source>
</evidence>
<proteinExistence type="predicted"/>
<accession>A0A1C3Z2K6</accession>
<organism evidence="1 2">
    <name type="scientific">Gilliamella intestini</name>
    <dbReference type="NCBI Taxonomy" id="1798183"/>
    <lineage>
        <taxon>Bacteria</taxon>
        <taxon>Pseudomonadati</taxon>
        <taxon>Pseudomonadota</taxon>
        <taxon>Gammaproteobacteria</taxon>
        <taxon>Orbales</taxon>
        <taxon>Orbaceae</taxon>
        <taxon>Gilliamella</taxon>
    </lineage>
</organism>